<evidence type="ECO:0000259" key="4">
    <source>
        <dbReference type="Pfam" id="PF03816"/>
    </source>
</evidence>
<dbReference type="Gene3D" id="3.40.630.190">
    <property type="entry name" value="LCP protein"/>
    <property type="match status" value="1"/>
</dbReference>
<sequence length="493" mass="52785">MADLESLSTADRAARVRFRRAVALMAMTLVLPGSAQLAAGNRKVGRAALRTWFALLIVAAGCLLVAAVHHEFAFWLVSDLAALQVVRLALMALAIAWAVLFFDAWRLGQPLTLQMSHRRAAVGINGILCFSVASTLLFGAHLVGVQRDFIQTMFGSGDAVGAHDGRYNVLLMGGDSGVDRWGLRPDSLTVASIDAETGRTVLISLPRNMQNFMFAKGSVMRQQFPKGFDCEHCMLNGVYTWALDNKELFGKSKQPGIDATIQAVEGITGLKMNYWALVNLKGFRDLVDAVGGVTVNVRSRIPIGGLGSDVYDYIEPGVQKLTGFQTQWYARAREGSDDYSRMARQKCVMAAMLDQADPTVVLKNFQKIAKASSAMVQTSIPAGEVDRFISLALKAKSQKISTLSVVPPVFDTYEPDTKLIHTKVAEAIDKAEGNAPEKAPAPAASTGGADPAKGGGKTKPQPQQQQDVVTGGSVGSLGEGYAANESTDLDSAC</sequence>
<dbReference type="RefSeq" id="WP_165234759.1">
    <property type="nucleotide sequence ID" value="NZ_CP049257.1"/>
</dbReference>
<dbReference type="Proteomes" id="UP000502996">
    <property type="component" value="Chromosome"/>
</dbReference>
<organism evidence="5 6">
    <name type="scientific">Nocardioides anomalus</name>
    <dbReference type="NCBI Taxonomy" id="2712223"/>
    <lineage>
        <taxon>Bacteria</taxon>
        <taxon>Bacillati</taxon>
        <taxon>Actinomycetota</taxon>
        <taxon>Actinomycetes</taxon>
        <taxon>Propionibacteriales</taxon>
        <taxon>Nocardioidaceae</taxon>
        <taxon>Nocardioides</taxon>
    </lineage>
</organism>
<dbReference type="NCBIfam" id="TIGR00350">
    <property type="entry name" value="lytR_cpsA_psr"/>
    <property type="match status" value="1"/>
</dbReference>
<dbReference type="InterPro" id="IPR050922">
    <property type="entry name" value="LytR/CpsA/Psr_CW_biosynth"/>
</dbReference>
<name>A0A6G6WFE7_9ACTN</name>
<dbReference type="PANTHER" id="PTHR33392:SF6">
    <property type="entry name" value="POLYISOPRENYL-TEICHOIC ACID--PEPTIDOGLYCAN TEICHOIC ACID TRANSFERASE TAGU"/>
    <property type="match status" value="1"/>
</dbReference>
<dbReference type="KEGG" id="nano:G5V58_15870"/>
<feature type="compositionally biased region" description="Low complexity" evidence="2">
    <location>
        <begin position="458"/>
        <end position="471"/>
    </location>
</feature>
<evidence type="ECO:0000256" key="1">
    <source>
        <dbReference type="ARBA" id="ARBA00006068"/>
    </source>
</evidence>
<accession>A0A6G6WFE7</accession>
<keyword evidence="6" id="KW-1185">Reference proteome</keyword>
<keyword evidence="3" id="KW-1133">Transmembrane helix</keyword>
<dbReference type="InterPro" id="IPR004474">
    <property type="entry name" value="LytR_CpsA_psr"/>
</dbReference>
<protein>
    <submittedName>
        <fullName evidence="5">LCP family protein</fullName>
    </submittedName>
</protein>
<feature type="transmembrane region" description="Helical" evidence="3">
    <location>
        <begin position="81"/>
        <end position="102"/>
    </location>
</feature>
<evidence type="ECO:0000256" key="3">
    <source>
        <dbReference type="SAM" id="Phobius"/>
    </source>
</evidence>
<keyword evidence="3" id="KW-0812">Transmembrane</keyword>
<feature type="domain" description="Cell envelope-related transcriptional attenuator" evidence="4">
    <location>
        <begin position="184"/>
        <end position="356"/>
    </location>
</feature>
<feature type="transmembrane region" description="Helical" evidence="3">
    <location>
        <begin position="51"/>
        <end position="69"/>
    </location>
</feature>
<feature type="transmembrane region" description="Helical" evidence="3">
    <location>
        <begin position="122"/>
        <end position="143"/>
    </location>
</feature>
<evidence type="ECO:0000256" key="2">
    <source>
        <dbReference type="SAM" id="MobiDB-lite"/>
    </source>
</evidence>
<dbReference type="PANTHER" id="PTHR33392">
    <property type="entry name" value="POLYISOPRENYL-TEICHOIC ACID--PEPTIDOGLYCAN TEICHOIC ACID TRANSFERASE TAGU"/>
    <property type="match status" value="1"/>
</dbReference>
<feature type="region of interest" description="Disordered" evidence="2">
    <location>
        <begin position="432"/>
        <end position="493"/>
    </location>
</feature>
<gene>
    <name evidence="5" type="ORF">G5V58_15870</name>
</gene>
<keyword evidence="3" id="KW-0472">Membrane</keyword>
<evidence type="ECO:0000313" key="5">
    <source>
        <dbReference type="EMBL" id="QIG44058.1"/>
    </source>
</evidence>
<proteinExistence type="inferred from homology"/>
<dbReference type="EMBL" id="CP049257">
    <property type="protein sequence ID" value="QIG44058.1"/>
    <property type="molecule type" value="Genomic_DNA"/>
</dbReference>
<dbReference type="AlphaFoldDB" id="A0A6G6WFE7"/>
<comment type="similarity">
    <text evidence="1">Belongs to the LytR/CpsA/Psr (LCP) family.</text>
</comment>
<reference evidence="5 6" key="1">
    <citation type="submission" date="2020-02" db="EMBL/GenBank/DDBJ databases">
        <title>Full genome sequence of Nocardioides sp. R-3366.</title>
        <authorList>
            <person name="Im W.-T."/>
        </authorList>
    </citation>
    <scope>NUCLEOTIDE SEQUENCE [LARGE SCALE GENOMIC DNA]</scope>
    <source>
        <strain evidence="5 6">R-3366</strain>
    </source>
</reference>
<dbReference type="Pfam" id="PF03816">
    <property type="entry name" value="LytR_cpsA_psr"/>
    <property type="match status" value="1"/>
</dbReference>
<evidence type="ECO:0000313" key="6">
    <source>
        <dbReference type="Proteomes" id="UP000502996"/>
    </source>
</evidence>